<proteinExistence type="predicted"/>
<evidence type="ECO:0000313" key="1">
    <source>
        <dbReference type="EMBL" id="CAD7757458.1"/>
    </source>
</evidence>
<name>A0A8D6XVF9_9CAUD</name>
<dbReference type="EMBL" id="LR990833">
    <property type="protein sequence ID" value="CAD7757458.1"/>
    <property type="molecule type" value="Genomic_DNA"/>
</dbReference>
<evidence type="ECO:0000313" key="2">
    <source>
        <dbReference type="Proteomes" id="UP000678481"/>
    </source>
</evidence>
<keyword evidence="2" id="KW-1185">Reference proteome</keyword>
<sequence>MKLEITWRESQEVLSAINAWVSKYGSDNMSEEMKELTEKCLAFDKQILDNFGVEEEK</sequence>
<dbReference type="Proteomes" id="UP000678481">
    <property type="component" value="Chromosome"/>
</dbReference>
<reference evidence="1 2" key="1">
    <citation type="submission" date="2023-02" db="EMBL/GenBank/DDBJ databases">
        <authorList>
            <person name="Petit M.-A."/>
            <person name="Lossouarn J."/>
        </authorList>
    </citation>
    <scope>NUCLEOTIDE SEQUENCE [LARGE SCALE GENOMIC DNA]</scope>
</reference>
<protein>
    <submittedName>
        <fullName evidence="1">Uncharacterized protein</fullName>
    </submittedName>
</protein>
<accession>A0A8D6XVF9</accession>
<organism evidence="1 2">
    <name type="scientific">Enterococcus phage Aramis</name>
    <dbReference type="NCBI Taxonomy" id="2795668"/>
    <lineage>
        <taxon>Viruses</taxon>
        <taxon>Duplodnaviria</taxon>
        <taxon>Heunggongvirae</taxon>
        <taxon>Uroviricota</taxon>
        <taxon>Caudoviricetes</taxon>
        <taxon>Aramisvirus</taxon>
        <taxon>Aramisvirus Aramis</taxon>
    </lineage>
</organism>
<gene>
    <name evidence="1" type="ORF">ARAMI_41</name>
</gene>